<proteinExistence type="predicted"/>
<gene>
    <name evidence="2" type="ORF">BJ978_001973</name>
</gene>
<dbReference type="Pfam" id="PF00535">
    <property type="entry name" value="Glycos_transf_2"/>
    <property type="match status" value="1"/>
</dbReference>
<dbReference type="InterPro" id="IPR029044">
    <property type="entry name" value="Nucleotide-diphossugar_trans"/>
</dbReference>
<protein>
    <recommendedName>
        <fullName evidence="1">Glycosyltransferase 2-like domain-containing protein</fullName>
    </recommendedName>
</protein>
<feature type="domain" description="Glycosyltransferase 2-like" evidence="1">
    <location>
        <begin position="73"/>
        <end position="168"/>
    </location>
</feature>
<sequence length="359" mass="38773">MPIAPTIDVVIAVHDPSRPVTRAVRSVLHDAVAGVRVLVVCHGIASAAFEVARAEFADAPVEWLEFSDGVPSPTGPFMHGLRSASADYVAIMGSDDFLEPGAVEASARLLEADAPDALILPLRHQGGEMLRNPLARKGRVRSLDAVRDRLAYRSAPLAFLRRGLLDELSLELTPGLASGEDLEFSARLWFSDARVDFHPAAPSYVIGADAEARVTTTPRPAEIELEAVRRLIGRDWVRASASAARNSLVIKLLRIHVLGAVLRRIEGAGAVPDGDLAAYGEFTRAATALAPRAMRPFARADRRILDSLAAVPFDAGSVLAAARAHGGAGRFDQLLPRNPLLAFDREGTLRRFLRYRTWP</sequence>
<dbReference type="EMBL" id="JAMZDY010000001">
    <property type="protein sequence ID" value="MCP2371297.1"/>
    <property type="molecule type" value="Genomic_DNA"/>
</dbReference>
<evidence type="ECO:0000259" key="1">
    <source>
        <dbReference type="Pfam" id="PF00535"/>
    </source>
</evidence>
<organism evidence="2 3">
    <name type="scientific">Agromyces terreus</name>
    <dbReference type="NCBI Taxonomy" id="424795"/>
    <lineage>
        <taxon>Bacteria</taxon>
        <taxon>Bacillati</taxon>
        <taxon>Actinomycetota</taxon>
        <taxon>Actinomycetes</taxon>
        <taxon>Micrococcales</taxon>
        <taxon>Microbacteriaceae</taxon>
        <taxon>Agromyces</taxon>
    </lineage>
</organism>
<dbReference type="InterPro" id="IPR001173">
    <property type="entry name" value="Glyco_trans_2-like"/>
</dbReference>
<keyword evidence="3" id="KW-1185">Reference proteome</keyword>
<dbReference type="SUPFAM" id="SSF53448">
    <property type="entry name" value="Nucleotide-diphospho-sugar transferases"/>
    <property type="match status" value="1"/>
</dbReference>
<dbReference type="RefSeq" id="WP_197738228.1">
    <property type="nucleotide sequence ID" value="NZ_BAAANU010000015.1"/>
</dbReference>
<dbReference type="Proteomes" id="UP001139722">
    <property type="component" value="Unassembled WGS sequence"/>
</dbReference>
<comment type="caution">
    <text evidence="2">The sequence shown here is derived from an EMBL/GenBank/DDBJ whole genome shotgun (WGS) entry which is preliminary data.</text>
</comment>
<evidence type="ECO:0000313" key="3">
    <source>
        <dbReference type="Proteomes" id="UP001139722"/>
    </source>
</evidence>
<reference evidence="2" key="1">
    <citation type="submission" date="2022-06" db="EMBL/GenBank/DDBJ databases">
        <title>Sequencing the genomes of 1000 actinobacteria strains.</title>
        <authorList>
            <person name="Klenk H.-P."/>
        </authorList>
    </citation>
    <scope>NUCLEOTIDE SEQUENCE</scope>
    <source>
        <strain evidence="2">DSM 22016</strain>
    </source>
</reference>
<dbReference type="Gene3D" id="3.90.550.10">
    <property type="entry name" value="Spore Coat Polysaccharide Biosynthesis Protein SpsA, Chain A"/>
    <property type="match status" value="1"/>
</dbReference>
<accession>A0A9X2H5S4</accession>
<name>A0A9X2H5S4_9MICO</name>
<dbReference type="AlphaFoldDB" id="A0A9X2H5S4"/>
<dbReference type="CDD" id="cd00761">
    <property type="entry name" value="Glyco_tranf_GTA_type"/>
    <property type="match status" value="1"/>
</dbReference>
<evidence type="ECO:0000313" key="2">
    <source>
        <dbReference type="EMBL" id="MCP2371297.1"/>
    </source>
</evidence>